<proteinExistence type="predicted"/>
<evidence type="ECO:0000313" key="5">
    <source>
        <dbReference type="Proteomes" id="UP000314294"/>
    </source>
</evidence>
<gene>
    <name evidence="4" type="primary">ZCCHC6</name>
    <name evidence="4" type="ORF">EYF80_019123</name>
</gene>
<dbReference type="CDD" id="cd05402">
    <property type="entry name" value="NT_PAP_TUTase"/>
    <property type="match status" value="1"/>
</dbReference>
<feature type="compositionally biased region" description="Basic and acidic residues" evidence="1">
    <location>
        <begin position="132"/>
        <end position="142"/>
    </location>
</feature>
<dbReference type="InterPro" id="IPR054708">
    <property type="entry name" value="MTPAP-like_central"/>
</dbReference>
<feature type="compositionally biased region" description="Acidic residues" evidence="1">
    <location>
        <begin position="34"/>
        <end position="45"/>
    </location>
</feature>
<evidence type="ECO:0000259" key="3">
    <source>
        <dbReference type="Pfam" id="PF22600"/>
    </source>
</evidence>
<keyword evidence="5" id="KW-1185">Reference proteome</keyword>
<accession>A0A4Z2HXT7</accession>
<dbReference type="SUPFAM" id="SSF81301">
    <property type="entry name" value="Nucleotidyltransferase"/>
    <property type="match status" value="1"/>
</dbReference>
<comment type="caution">
    <text evidence="4">The sequence shown here is derived from an EMBL/GenBank/DDBJ whole genome shotgun (WGS) entry which is preliminary data.</text>
</comment>
<feature type="compositionally biased region" description="Basic and acidic residues" evidence="1">
    <location>
        <begin position="46"/>
        <end position="77"/>
    </location>
</feature>
<dbReference type="PANTHER" id="PTHR12271:SF34">
    <property type="entry name" value="TERMINAL URIDYLYLTRANSFERASE 7"/>
    <property type="match status" value="1"/>
</dbReference>
<dbReference type="EMBL" id="SRLO01000160">
    <property type="protein sequence ID" value="TNN70686.1"/>
    <property type="molecule type" value="Genomic_DNA"/>
</dbReference>
<feature type="compositionally biased region" description="Acidic residues" evidence="1">
    <location>
        <begin position="113"/>
        <end position="123"/>
    </location>
</feature>
<dbReference type="PANTHER" id="PTHR12271">
    <property type="entry name" value="POLY A POLYMERASE CID PAP -RELATED"/>
    <property type="match status" value="1"/>
</dbReference>
<dbReference type="AlphaFoldDB" id="A0A4Z2HXT7"/>
<dbReference type="InterPro" id="IPR043519">
    <property type="entry name" value="NT_sf"/>
</dbReference>
<dbReference type="InterPro" id="IPR045100">
    <property type="entry name" value="TUT4/7_NTP_transf"/>
</dbReference>
<name>A0A4Z2HXT7_9TELE</name>
<keyword evidence="4" id="KW-0808">Transferase</keyword>
<feature type="domain" description="Poly(A) RNA polymerase mitochondrial-like central palm" evidence="3">
    <location>
        <begin position="261"/>
        <end position="308"/>
    </location>
</feature>
<feature type="compositionally biased region" description="Acidic residues" evidence="1">
    <location>
        <begin position="81"/>
        <end position="106"/>
    </location>
</feature>
<feature type="domain" description="Terminal uridylyltransferase 4/7 nucleotidyltransferase" evidence="2">
    <location>
        <begin position="180"/>
        <end position="255"/>
    </location>
</feature>
<dbReference type="Proteomes" id="UP000314294">
    <property type="component" value="Unassembled WGS sequence"/>
</dbReference>
<dbReference type="GO" id="GO:0050265">
    <property type="term" value="F:RNA uridylyltransferase activity"/>
    <property type="evidence" value="ECO:0007669"/>
    <property type="project" value="TreeGrafter"/>
</dbReference>
<organism evidence="4 5">
    <name type="scientific">Liparis tanakae</name>
    <name type="common">Tanaka's snailfish</name>
    <dbReference type="NCBI Taxonomy" id="230148"/>
    <lineage>
        <taxon>Eukaryota</taxon>
        <taxon>Metazoa</taxon>
        <taxon>Chordata</taxon>
        <taxon>Craniata</taxon>
        <taxon>Vertebrata</taxon>
        <taxon>Euteleostomi</taxon>
        <taxon>Actinopterygii</taxon>
        <taxon>Neopterygii</taxon>
        <taxon>Teleostei</taxon>
        <taxon>Neoteleostei</taxon>
        <taxon>Acanthomorphata</taxon>
        <taxon>Eupercaria</taxon>
        <taxon>Perciformes</taxon>
        <taxon>Cottioidei</taxon>
        <taxon>Cottales</taxon>
        <taxon>Liparidae</taxon>
        <taxon>Liparis</taxon>
    </lineage>
</organism>
<evidence type="ECO:0000313" key="4">
    <source>
        <dbReference type="EMBL" id="TNN70686.1"/>
    </source>
</evidence>
<reference evidence="4 5" key="1">
    <citation type="submission" date="2019-03" db="EMBL/GenBank/DDBJ databases">
        <title>First draft genome of Liparis tanakae, snailfish: a comprehensive survey of snailfish specific genes.</title>
        <authorList>
            <person name="Kim W."/>
            <person name="Song I."/>
            <person name="Jeong J.-H."/>
            <person name="Kim D."/>
            <person name="Kim S."/>
            <person name="Ryu S."/>
            <person name="Song J.Y."/>
            <person name="Lee S.K."/>
        </authorList>
    </citation>
    <scope>NUCLEOTIDE SEQUENCE [LARGE SCALE GENOMIC DNA]</scope>
    <source>
        <tissue evidence="4">Muscle</tissue>
    </source>
</reference>
<evidence type="ECO:0000259" key="2">
    <source>
        <dbReference type="Pfam" id="PF19088"/>
    </source>
</evidence>
<dbReference type="Pfam" id="PF19088">
    <property type="entry name" value="TUTase"/>
    <property type="match status" value="1"/>
</dbReference>
<dbReference type="GO" id="GO:0031123">
    <property type="term" value="P:RNA 3'-end processing"/>
    <property type="evidence" value="ECO:0007669"/>
    <property type="project" value="TreeGrafter"/>
</dbReference>
<feature type="region of interest" description="Disordered" evidence="1">
    <location>
        <begin position="25"/>
        <end position="150"/>
    </location>
</feature>
<keyword evidence="4" id="KW-0548">Nucleotidyltransferase</keyword>
<dbReference type="Pfam" id="PF22600">
    <property type="entry name" value="MTPAP-like_central"/>
    <property type="match status" value="1"/>
</dbReference>
<sequence length="393" mass="44344">MYEYILHCLKTTNKYFALPLNAPAGGLKAKADADPSEEEEVEEFSDSDKEREKEKEKADLGKSRLSEDDAERERQHLDSLTTEDEDIFLVDEISGEELLSDEEGPDLDTPGSMDDDEEEEMELVSESLASPHLEDTIEKSPEAKPQQLKKRSYTFTKQAFTRRKRDGNLKKDCPEDFKKVQLEPLPPITPEFLSVLDTVCEQCFTDFAPDEVGVREHILQDLETFVRRQFAARLRLFGSSKNGFGFRQSDLDICMVLEGQDSIENILPITTAKVPIVKFFHVRTGLEGDISLYYTLALHNTNLLALYANIDRRVKILCYVMKVFAKGLESVVEVVTAAWRPVVPLLVQQPEEHGALVALRGLPQRAVELSLQVVDVPQTLLAAQLGEIGCRLI</sequence>
<dbReference type="Gene3D" id="3.30.460.10">
    <property type="entry name" value="Beta Polymerase, domain 2"/>
    <property type="match status" value="1"/>
</dbReference>
<evidence type="ECO:0000256" key="1">
    <source>
        <dbReference type="SAM" id="MobiDB-lite"/>
    </source>
</evidence>
<protein>
    <submittedName>
        <fullName evidence="4">Terminal uridylyltransferase 7</fullName>
    </submittedName>
</protein>
<dbReference type="OrthoDB" id="419694at2759"/>